<evidence type="ECO:0000313" key="2">
    <source>
        <dbReference type="Proteomes" id="UP000827872"/>
    </source>
</evidence>
<proteinExistence type="predicted"/>
<reference evidence="1" key="1">
    <citation type="submission" date="2021-08" db="EMBL/GenBank/DDBJ databases">
        <title>The first chromosome-level gecko genome reveals the dynamic sex chromosomes of Neotropical dwarf geckos (Sphaerodactylidae: Sphaerodactylus).</title>
        <authorList>
            <person name="Pinto B.J."/>
            <person name="Keating S.E."/>
            <person name="Gamble T."/>
        </authorList>
    </citation>
    <scope>NUCLEOTIDE SEQUENCE</scope>
    <source>
        <strain evidence="1">TG3544</strain>
    </source>
</reference>
<name>A0ACB8EH13_9SAUR</name>
<sequence length="188" mass="21527">MQSLWSLLLYLCGLLVDAFSRCETPVKLHANELDRDQYFGTWFFIAAASSSPSSLEIFVTTDSIMFSMSQSNNLERLQLRATIRLKTGQCVPRSWIYLLTEHSAHLTTEGRPHMRTELFSTKCPDVIMVKETDQDYERILLYSRTLHPDENCISAFKSQASCLAMSEFLLIPRTHSTCEFQESGTQHS</sequence>
<dbReference type="EMBL" id="CM037616">
    <property type="protein sequence ID" value="KAH7991481.1"/>
    <property type="molecule type" value="Genomic_DNA"/>
</dbReference>
<protein>
    <submittedName>
        <fullName evidence="1">Uncharacterized protein</fullName>
    </submittedName>
</protein>
<organism evidence="1 2">
    <name type="scientific">Sphaerodactylus townsendi</name>
    <dbReference type="NCBI Taxonomy" id="933632"/>
    <lineage>
        <taxon>Eukaryota</taxon>
        <taxon>Metazoa</taxon>
        <taxon>Chordata</taxon>
        <taxon>Craniata</taxon>
        <taxon>Vertebrata</taxon>
        <taxon>Euteleostomi</taxon>
        <taxon>Lepidosauria</taxon>
        <taxon>Squamata</taxon>
        <taxon>Bifurcata</taxon>
        <taxon>Gekkota</taxon>
        <taxon>Sphaerodactylidae</taxon>
        <taxon>Sphaerodactylus</taxon>
    </lineage>
</organism>
<keyword evidence="2" id="KW-1185">Reference proteome</keyword>
<comment type="caution">
    <text evidence="1">The sequence shown here is derived from an EMBL/GenBank/DDBJ whole genome shotgun (WGS) entry which is preliminary data.</text>
</comment>
<dbReference type="Proteomes" id="UP000827872">
    <property type="component" value="Linkage Group LG03"/>
</dbReference>
<accession>A0ACB8EH13</accession>
<evidence type="ECO:0000313" key="1">
    <source>
        <dbReference type="EMBL" id="KAH7991481.1"/>
    </source>
</evidence>
<gene>
    <name evidence="1" type="ORF">K3G42_006446</name>
</gene>